<proteinExistence type="predicted"/>
<evidence type="ECO:0000313" key="1">
    <source>
        <dbReference type="EMBL" id="EWC85551.1"/>
    </source>
</evidence>
<reference evidence="1 2" key="1">
    <citation type="submission" date="2013-02" db="EMBL/GenBank/DDBJ databases">
        <title>The Genome Sequence of Plasmodium falciparum NF54.</title>
        <authorList>
            <consortium name="The Broad Institute Genome Sequencing Platform"/>
            <consortium name="The Broad Institute Genome Sequencing Center for Infectious Disease"/>
            <person name="Neafsey D."/>
            <person name="Cheeseman I."/>
            <person name="Volkman S."/>
            <person name="Adams J."/>
            <person name="Walker B."/>
            <person name="Young S.K."/>
            <person name="Zeng Q."/>
            <person name="Gargeya S."/>
            <person name="Fitzgerald M."/>
            <person name="Haas B."/>
            <person name="Abouelleil A."/>
            <person name="Alvarado L."/>
            <person name="Arachchi H.M."/>
            <person name="Berlin A.M."/>
            <person name="Chapman S.B."/>
            <person name="Dewar J."/>
            <person name="Goldberg J."/>
            <person name="Griggs A."/>
            <person name="Gujja S."/>
            <person name="Hansen M."/>
            <person name="Howarth C."/>
            <person name="Imamovic A."/>
            <person name="Larimer J."/>
            <person name="McCowan C."/>
            <person name="Murphy C."/>
            <person name="Neiman D."/>
            <person name="Pearson M."/>
            <person name="Priest M."/>
            <person name="Roberts A."/>
            <person name="Saif S."/>
            <person name="Shea T."/>
            <person name="Sisk P."/>
            <person name="Sykes S."/>
            <person name="Wortman J."/>
            <person name="Nusbaum C."/>
            <person name="Birren B."/>
        </authorList>
    </citation>
    <scope>NUCLEOTIDE SEQUENCE [LARGE SCALE GENOMIC DNA]</scope>
    <source>
        <strain evidence="1 2">NF54</strain>
    </source>
</reference>
<dbReference type="Proteomes" id="UP000030673">
    <property type="component" value="Unassembled WGS sequence"/>
</dbReference>
<evidence type="ECO:0000313" key="2">
    <source>
        <dbReference type="Proteomes" id="UP000030673"/>
    </source>
</evidence>
<dbReference type="AlphaFoldDB" id="W7JLJ7"/>
<dbReference type="EMBL" id="KE123886">
    <property type="protein sequence ID" value="EWC85551.1"/>
    <property type="molecule type" value="Genomic_DNA"/>
</dbReference>
<gene>
    <name evidence="1" type="ORF">PFNF54_05743</name>
</gene>
<accession>W7JLJ7</accession>
<sequence>MIKTTKFSMSEEYLCNIINIYFSLYNLLINY</sequence>
<protein>
    <submittedName>
        <fullName evidence="1">Uncharacterized protein</fullName>
    </submittedName>
</protein>
<keyword evidence="2" id="KW-1185">Reference proteome</keyword>
<organism evidence="1 2">
    <name type="scientific">Plasmodium falciparum (isolate NF54)</name>
    <dbReference type="NCBI Taxonomy" id="5843"/>
    <lineage>
        <taxon>Eukaryota</taxon>
        <taxon>Sar</taxon>
        <taxon>Alveolata</taxon>
        <taxon>Apicomplexa</taxon>
        <taxon>Aconoidasida</taxon>
        <taxon>Haemosporida</taxon>
        <taxon>Plasmodiidae</taxon>
        <taxon>Plasmodium</taxon>
        <taxon>Plasmodium (Laverania)</taxon>
    </lineage>
</organism>
<name>W7JLJ7_PLAFO</name>